<name>A0AA92Q7Q9_RALSL</name>
<evidence type="ECO:0000259" key="1">
    <source>
        <dbReference type="Pfam" id="PF20335"/>
    </source>
</evidence>
<dbReference type="EMBL" id="CP051169">
    <property type="protein sequence ID" value="QOK98001.1"/>
    <property type="molecule type" value="Genomic_DNA"/>
</dbReference>
<evidence type="ECO:0000313" key="3">
    <source>
        <dbReference type="Proteomes" id="UP000593970"/>
    </source>
</evidence>
<dbReference type="Proteomes" id="UP000593970">
    <property type="component" value="Chromosome"/>
</dbReference>
<accession>A0AA92Q7Q9</accession>
<reference evidence="3" key="1">
    <citation type="submission" date="2020-04" db="EMBL/GenBank/DDBJ databases">
        <title>Ralstonia solanacearum UW576, UW763, UW773, and UW774.</title>
        <authorList>
            <person name="Steidl O."/>
            <person name="Truchon A."/>
            <person name="Allen C."/>
        </authorList>
    </citation>
    <scope>NUCLEOTIDE SEQUENCE [LARGE SCALE GENOMIC DNA]</scope>
    <source>
        <strain evidence="3">UW774</strain>
    </source>
</reference>
<dbReference type="InterPro" id="IPR046582">
    <property type="entry name" value="DUF6630"/>
</dbReference>
<evidence type="ECO:0000313" key="2">
    <source>
        <dbReference type="EMBL" id="QOK98001.1"/>
    </source>
</evidence>
<protein>
    <recommendedName>
        <fullName evidence="1">DUF6630 domain-containing protein</fullName>
    </recommendedName>
</protein>
<organism evidence="2 3">
    <name type="scientific">Ralstonia solanacearum</name>
    <name type="common">Pseudomonas solanacearum</name>
    <dbReference type="NCBI Taxonomy" id="305"/>
    <lineage>
        <taxon>Bacteria</taxon>
        <taxon>Pseudomonadati</taxon>
        <taxon>Pseudomonadota</taxon>
        <taxon>Betaproteobacteria</taxon>
        <taxon>Burkholderiales</taxon>
        <taxon>Burkholderiaceae</taxon>
        <taxon>Ralstonia</taxon>
        <taxon>Ralstonia solanacearum species complex</taxon>
    </lineage>
</organism>
<dbReference type="AlphaFoldDB" id="A0AA92Q7Q9"/>
<feature type="domain" description="DUF6630" evidence="1">
    <location>
        <begin position="72"/>
        <end position="190"/>
    </location>
</feature>
<dbReference type="Pfam" id="PF20335">
    <property type="entry name" value="DUF6630"/>
    <property type="match status" value="1"/>
</dbReference>
<gene>
    <name evidence="2" type="ORF">HF909_17200</name>
</gene>
<sequence length="203" mass="22284">MLKLLKRLLSRPATTAQADAVEPLSDADILREYFSPPAEAIDALAEFTRLVAAPLGNTEADRLAAWVRTGGQPGDDIAELLAWAIARDPGEDVAWTLTIWVDWKASDEIAWQANTLLDTLGIAARWEWARAPSEHTVPIGLLDFGDWLRPHGYHLLHVDTGGDDYFAFPLRAALLDEALAHAGRAGLKVEQADAFRVSQQIEP</sequence>
<proteinExistence type="predicted"/>